<dbReference type="PANTHER" id="PTHR31225:SF241">
    <property type="entry name" value="TERPENE SYNTHASE FAMILY, METAL-BINDING DOMAIN PROTEIN"/>
    <property type="match status" value="1"/>
</dbReference>
<dbReference type="GO" id="GO:0010333">
    <property type="term" value="F:terpene synthase activity"/>
    <property type="evidence" value="ECO:0007669"/>
    <property type="project" value="InterPro"/>
</dbReference>
<evidence type="ECO:0000313" key="3">
    <source>
        <dbReference type="EMBL" id="KYP44103.1"/>
    </source>
</evidence>
<name>A0A151RNP2_CAJCA</name>
<dbReference type="STRING" id="3821.A0A151RNP2"/>
<dbReference type="InterPro" id="IPR050148">
    <property type="entry name" value="Terpene_synthase-like"/>
</dbReference>
<dbReference type="Gramene" id="C.cajan_33207.t">
    <property type="protein sequence ID" value="C.cajan_33207.t"/>
    <property type="gene ID" value="C.cajan_33207"/>
</dbReference>
<sequence>MKKVPYVRDRSVECFIWSLALSYKPEDSNARLFGRKLISVTGLLDDTYDNYGTVQELEIFTKALERWDISLLEPLPQCMKVVFDTVVELCDEMELLTAQSGKSRFVVPHFKQAICNITKAYMVETKWCHEGHVPTYDEYKVNGVLTSCGTLFYISFIGLGEFATKDVFDWISSVPNIIKATSLIARLIDDMASHKVLIHF</sequence>
<dbReference type="GO" id="GO:0016114">
    <property type="term" value="P:terpenoid biosynthetic process"/>
    <property type="evidence" value="ECO:0007669"/>
    <property type="project" value="InterPro"/>
</dbReference>
<dbReference type="OMA" id="KAYMVET"/>
<gene>
    <name evidence="3" type="ORF">KK1_034419</name>
</gene>
<protein>
    <submittedName>
        <fullName evidence="3">(+)-delta-cadinene synthase isozyme A</fullName>
    </submittedName>
</protein>
<dbReference type="GO" id="GO:0000287">
    <property type="term" value="F:magnesium ion binding"/>
    <property type="evidence" value="ECO:0007669"/>
    <property type="project" value="InterPro"/>
</dbReference>
<organism evidence="3 4">
    <name type="scientific">Cajanus cajan</name>
    <name type="common">Pigeon pea</name>
    <name type="synonym">Cajanus indicus</name>
    <dbReference type="NCBI Taxonomy" id="3821"/>
    <lineage>
        <taxon>Eukaryota</taxon>
        <taxon>Viridiplantae</taxon>
        <taxon>Streptophyta</taxon>
        <taxon>Embryophyta</taxon>
        <taxon>Tracheophyta</taxon>
        <taxon>Spermatophyta</taxon>
        <taxon>Magnoliopsida</taxon>
        <taxon>eudicotyledons</taxon>
        <taxon>Gunneridae</taxon>
        <taxon>Pentapetalae</taxon>
        <taxon>rosids</taxon>
        <taxon>fabids</taxon>
        <taxon>Fabales</taxon>
        <taxon>Fabaceae</taxon>
        <taxon>Papilionoideae</taxon>
        <taxon>50 kb inversion clade</taxon>
        <taxon>NPAAA clade</taxon>
        <taxon>indigoferoid/millettioid clade</taxon>
        <taxon>Phaseoleae</taxon>
        <taxon>Cajanus</taxon>
    </lineage>
</organism>
<proteinExistence type="predicted"/>
<dbReference type="InterPro" id="IPR005630">
    <property type="entry name" value="Terpene_synthase_metal-bd"/>
</dbReference>
<reference evidence="3" key="1">
    <citation type="journal article" date="2012" name="Nat. Biotechnol.">
        <title>Draft genome sequence of pigeonpea (Cajanus cajan), an orphan legume crop of resource-poor farmers.</title>
        <authorList>
            <person name="Varshney R.K."/>
            <person name="Chen W."/>
            <person name="Li Y."/>
            <person name="Bharti A.K."/>
            <person name="Saxena R.K."/>
            <person name="Schlueter J.A."/>
            <person name="Donoghue M.T."/>
            <person name="Azam S."/>
            <person name="Fan G."/>
            <person name="Whaley A.M."/>
            <person name="Farmer A.D."/>
            <person name="Sheridan J."/>
            <person name="Iwata A."/>
            <person name="Tuteja R."/>
            <person name="Penmetsa R.V."/>
            <person name="Wu W."/>
            <person name="Upadhyaya H.D."/>
            <person name="Yang S.P."/>
            <person name="Shah T."/>
            <person name="Saxena K.B."/>
            <person name="Michael T."/>
            <person name="McCombie W.R."/>
            <person name="Yang B."/>
            <person name="Zhang G."/>
            <person name="Yang H."/>
            <person name="Wang J."/>
            <person name="Spillane C."/>
            <person name="Cook D.R."/>
            <person name="May G.D."/>
            <person name="Xu X."/>
            <person name="Jackson S.A."/>
        </authorList>
    </citation>
    <scope>NUCLEOTIDE SEQUENCE [LARGE SCALE GENOMIC DNA]</scope>
</reference>
<dbReference type="PANTHER" id="PTHR31225">
    <property type="entry name" value="OS04G0344100 PROTEIN-RELATED"/>
    <property type="match status" value="1"/>
</dbReference>
<keyword evidence="4" id="KW-1185">Reference proteome</keyword>
<dbReference type="EMBL" id="KQ483640">
    <property type="protein sequence ID" value="KYP44103.1"/>
    <property type="molecule type" value="Genomic_DNA"/>
</dbReference>
<evidence type="ECO:0000313" key="4">
    <source>
        <dbReference type="Proteomes" id="UP000075243"/>
    </source>
</evidence>
<dbReference type="Pfam" id="PF03936">
    <property type="entry name" value="Terpene_synth_C"/>
    <property type="match status" value="1"/>
</dbReference>
<dbReference type="Gene3D" id="1.10.600.10">
    <property type="entry name" value="Farnesyl Diphosphate Synthase"/>
    <property type="match status" value="1"/>
</dbReference>
<keyword evidence="1" id="KW-0479">Metal-binding</keyword>
<accession>A0A151RNP2</accession>
<dbReference type="SUPFAM" id="SSF48576">
    <property type="entry name" value="Terpenoid synthases"/>
    <property type="match status" value="1"/>
</dbReference>
<dbReference type="InterPro" id="IPR008949">
    <property type="entry name" value="Isoprenoid_synthase_dom_sf"/>
</dbReference>
<dbReference type="Proteomes" id="UP000075243">
    <property type="component" value="Unassembled WGS sequence"/>
</dbReference>
<evidence type="ECO:0000259" key="2">
    <source>
        <dbReference type="Pfam" id="PF03936"/>
    </source>
</evidence>
<dbReference type="AlphaFoldDB" id="A0A151RNP2"/>
<feature type="domain" description="Terpene synthase metal-binding" evidence="2">
    <location>
        <begin position="2"/>
        <end position="195"/>
    </location>
</feature>
<evidence type="ECO:0000256" key="1">
    <source>
        <dbReference type="ARBA" id="ARBA00022723"/>
    </source>
</evidence>